<dbReference type="PANTHER" id="PTHR24393">
    <property type="entry name" value="ZINC FINGER PROTEIN"/>
    <property type="match status" value="1"/>
</dbReference>
<dbReference type="PROSITE" id="PS50157">
    <property type="entry name" value="ZINC_FINGER_C2H2_2"/>
    <property type="match status" value="6"/>
</dbReference>
<dbReference type="GO" id="GO:0005634">
    <property type="term" value="C:nucleus"/>
    <property type="evidence" value="ECO:0007669"/>
    <property type="project" value="UniProtKB-SubCell"/>
</dbReference>
<evidence type="ECO:0000256" key="11">
    <source>
        <dbReference type="PROSITE-ProRule" id="PRU00042"/>
    </source>
</evidence>
<evidence type="ECO:0000256" key="8">
    <source>
        <dbReference type="ARBA" id="ARBA00023125"/>
    </source>
</evidence>
<comment type="similarity">
    <text evidence="2">Belongs to the krueppel C2H2-type zinc-finger protein family.</text>
</comment>
<feature type="domain" description="C2H2-type" evidence="12">
    <location>
        <begin position="189"/>
        <end position="212"/>
    </location>
</feature>
<name>A0A6G0TKU8_APHGL</name>
<evidence type="ECO:0000256" key="2">
    <source>
        <dbReference type="ARBA" id="ARBA00006991"/>
    </source>
</evidence>
<feature type="domain" description="C2H2-type" evidence="12">
    <location>
        <begin position="258"/>
        <end position="282"/>
    </location>
</feature>
<proteinExistence type="inferred from homology"/>
<evidence type="ECO:0000256" key="9">
    <source>
        <dbReference type="ARBA" id="ARBA00023163"/>
    </source>
</evidence>
<dbReference type="Proteomes" id="UP000475862">
    <property type="component" value="Unassembled WGS sequence"/>
</dbReference>
<dbReference type="InterPro" id="IPR013087">
    <property type="entry name" value="Znf_C2H2_type"/>
</dbReference>
<evidence type="ECO:0000313" key="13">
    <source>
        <dbReference type="EMBL" id="KAE9534805.1"/>
    </source>
</evidence>
<feature type="domain" description="C2H2-type" evidence="12">
    <location>
        <begin position="114"/>
        <end position="141"/>
    </location>
</feature>
<dbReference type="GO" id="GO:0008270">
    <property type="term" value="F:zinc ion binding"/>
    <property type="evidence" value="ECO:0007669"/>
    <property type="project" value="UniProtKB-KW"/>
</dbReference>
<evidence type="ECO:0000256" key="5">
    <source>
        <dbReference type="ARBA" id="ARBA00022771"/>
    </source>
</evidence>
<organism evidence="13 14">
    <name type="scientific">Aphis glycines</name>
    <name type="common">Soybean aphid</name>
    <dbReference type="NCBI Taxonomy" id="307491"/>
    <lineage>
        <taxon>Eukaryota</taxon>
        <taxon>Metazoa</taxon>
        <taxon>Ecdysozoa</taxon>
        <taxon>Arthropoda</taxon>
        <taxon>Hexapoda</taxon>
        <taxon>Insecta</taxon>
        <taxon>Pterygota</taxon>
        <taxon>Neoptera</taxon>
        <taxon>Paraneoptera</taxon>
        <taxon>Hemiptera</taxon>
        <taxon>Sternorrhyncha</taxon>
        <taxon>Aphidomorpha</taxon>
        <taxon>Aphidoidea</taxon>
        <taxon>Aphididae</taxon>
        <taxon>Aphidini</taxon>
        <taxon>Aphis</taxon>
        <taxon>Aphis</taxon>
    </lineage>
</organism>
<dbReference type="EMBL" id="VYZN01000027">
    <property type="protein sequence ID" value="KAE9534805.1"/>
    <property type="molecule type" value="Genomic_DNA"/>
</dbReference>
<evidence type="ECO:0000256" key="7">
    <source>
        <dbReference type="ARBA" id="ARBA00023015"/>
    </source>
</evidence>
<keyword evidence="3" id="KW-0479">Metal-binding</keyword>
<dbReference type="AlphaFoldDB" id="A0A6G0TKU8"/>
<dbReference type="PANTHER" id="PTHR24393:SF15">
    <property type="entry name" value="IP01243P-RELATED"/>
    <property type="match status" value="1"/>
</dbReference>
<keyword evidence="14" id="KW-1185">Reference proteome</keyword>
<comment type="caution">
    <text evidence="13">The sequence shown here is derived from an EMBL/GenBank/DDBJ whole genome shotgun (WGS) entry which is preliminary data.</text>
</comment>
<feature type="domain" description="C2H2-type" evidence="12">
    <location>
        <begin position="13"/>
        <end position="41"/>
    </location>
</feature>
<dbReference type="PROSITE" id="PS00028">
    <property type="entry name" value="ZINC_FINGER_C2H2_1"/>
    <property type="match status" value="3"/>
</dbReference>
<keyword evidence="8" id="KW-0238">DNA-binding</keyword>
<comment type="subcellular location">
    <subcellularLocation>
        <location evidence="1">Nucleus</location>
    </subcellularLocation>
</comment>
<dbReference type="GO" id="GO:0001228">
    <property type="term" value="F:DNA-binding transcription activator activity, RNA polymerase II-specific"/>
    <property type="evidence" value="ECO:0007669"/>
    <property type="project" value="TreeGrafter"/>
</dbReference>
<dbReference type="Pfam" id="PF00096">
    <property type="entry name" value="zf-C2H2"/>
    <property type="match status" value="4"/>
</dbReference>
<evidence type="ECO:0000259" key="12">
    <source>
        <dbReference type="PROSITE" id="PS50157"/>
    </source>
</evidence>
<dbReference type="SUPFAM" id="SSF57667">
    <property type="entry name" value="beta-beta-alpha zinc fingers"/>
    <property type="match status" value="4"/>
</dbReference>
<dbReference type="InterPro" id="IPR036236">
    <property type="entry name" value="Znf_C2H2_sf"/>
</dbReference>
<keyword evidence="10" id="KW-0539">Nucleus</keyword>
<accession>A0A6G0TKU8</accession>
<dbReference type="OrthoDB" id="3437960at2759"/>
<evidence type="ECO:0000256" key="1">
    <source>
        <dbReference type="ARBA" id="ARBA00004123"/>
    </source>
</evidence>
<dbReference type="SMART" id="SM00355">
    <property type="entry name" value="ZnF_C2H2"/>
    <property type="match status" value="8"/>
</dbReference>
<gene>
    <name evidence="13" type="ORF">AGLY_008097</name>
</gene>
<evidence type="ECO:0000256" key="4">
    <source>
        <dbReference type="ARBA" id="ARBA00022737"/>
    </source>
</evidence>
<keyword evidence="4" id="KW-0677">Repeat</keyword>
<keyword evidence="6" id="KW-0862">Zinc</keyword>
<reference evidence="13 14" key="1">
    <citation type="submission" date="2019-08" db="EMBL/GenBank/DDBJ databases">
        <title>The genome of the soybean aphid Biotype 1, its phylome, world population structure and adaptation to the North American continent.</title>
        <authorList>
            <person name="Giordano R."/>
            <person name="Donthu R.K."/>
            <person name="Hernandez A.G."/>
            <person name="Wright C.L."/>
            <person name="Zimin A.V."/>
        </authorList>
    </citation>
    <scope>NUCLEOTIDE SEQUENCE [LARGE SCALE GENOMIC DNA]</scope>
    <source>
        <tissue evidence="13">Whole aphids</tissue>
    </source>
</reference>
<evidence type="ECO:0000256" key="6">
    <source>
        <dbReference type="ARBA" id="ARBA00022833"/>
    </source>
</evidence>
<protein>
    <recommendedName>
        <fullName evidence="12">C2H2-type domain-containing protein</fullName>
    </recommendedName>
</protein>
<feature type="domain" description="C2H2-type" evidence="12">
    <location>
        <begin position="43"/>
        <end position="71"/>
    </location>
</feature>
<evidence type="ECO:0000256" key="10">
    <source>
        <dbReference type="ARBA" id="ARBA00023242"/>
    </source>
</evidence>
<keyword evidence="7" id="KW-0805">Transcription regulation</keyword>
<evidence type="ECO:0000313" key="14">
    <source>
        <dbReference type="Proteomes" id="UP000475862"/>
    </source>
</evidence>
<sequence length="282" mass="33376">MNKYPGPSSDGLFYCTNQCGKKYKSKQAISVHMRYECGVKPKFYCQECNKYFKQPVSFKAHQMNVHKTSKIYMRSFPKYSSECRWVCPKNCGRTYKASKQLHRHMTECGVPRRFKCNQCFKSFKRNDHLKQHLMSCSDFPPAFSYLLSLCTTSEWRPYICVKPGCGRGYKYKSGLFRHVKYECGKEPQFPCIVCHKRFTQQQSLKSHMIYIHGTQIKLKLKENFPKFMECPNGCGYTYTVVSNFTEHIQKYCTKNKYYTCLYCNASFHLNDQLKKHLLMIHK</sequence>
<keyword evidence="9" id="KW-0804">Transcription</keyword>
<dbReference type="Gene3D" id="3.30.160.60">
    <property type="entry name" value="Classic Zinc Finger"/>
    <property type="match status" value="4"/>
</dbReference>
<dbReference type="GO" id="GO:0000978">
    <property type="term" value="F:RNA polymerase II cis-regulatory region sequence-specific DNA binding"/>
    <property type="evidence" value="ECO:0007669"/>
    <property type="project" value="TreeGrafter"/>
</dbReference>
<keyword evidence="5 11" id="KW-0863">Zinc-finger</keyword>
<evidence type="ECO:0000256" key="3">
    <source>
        <dbReference type="ARBA" id="ARBA00022723"/>
    </source>
</evidence>
<feature type="domain" description="C2H2-type" evidence="12">
    <location>
        <begin position="158"/>
        <end position="187"/>
    </location>
</feature>